<evidence type="ECO:0000313" key="1">
    <source>
        <dbReference type="EMBL" id="GIU66214.1"/>
    </source>
</evidence>
<reference evidence="1" key="1">
    <citation type="submission" date="2021-05" db="EMBL/GenBank/DDBJ databases">
        <authorList>
            <person name="Tanabe Y."/>
        </authorList>
    </citation>
    <scope>NUCLEOTIDE SEQUENCE</scope>
    <source>
        <strain evidence="1">BOTRYCO-1</strain>
    </source>
</reference>
<dbReference type="PANTHER" id="PTHR36699:SF1">
    <property type="entry name" value="L,D-TRANSPEPTIDASE YAFK-RELATED"/>
    <property type="match status" value="1"/>
</dbReference>
<name>A0ABQ4PT94_9PROT</name>
<gene>
    <name evidence="1" type="ORF">PsB1_0368</name>
</gene>
<keyword evidence="2" id="KW-1185">Reference proteome</keyword>
<evidence type="ECO:0000313" key="2">
    <source>
        <dbReference type="Proteomes" id="UP001161064"/>
    </source>
</evidence>
<proteinExistence type="predicted"/>
<reference evidence="1" key="2">
    <citation type="journal article" date="2023" name="ISME Commun">
        <title>Characterization of a bloom-associated alphaproteobacterial lineage, 'Candidatus Phycosocius': insights into freshwater algal-bacterial interactions.</title>
        <authorList>
            <person name="Tanabe Y."/>
            <person name="Yamaguchi H."/>
            <person name="Yoshida M."/>
            <person name="Kai A."/>
            <person name="Okazaki Y."/>
        </authorList>
    </citation>
    <scope>NUCLEOTIDE SEQUENCE</scope>
    <source>
        <strain evidence="1">BOTRYCO-1</strain>
    </source>
</reference>
<organism evidence="1 2">
    <name type="scientific">Candidatus Phycosocius spiralis</name>
    <dbReference type="NCBI Taxonomy" id="2815099"/>
    <lineage>
        <taxon>Bacteria</taxon>
        <taxon>Pseudomonadati</taxon>
        <taxon>Pseudomonadota</taxon>
        <taxon>Alphaproteobacteria</taxon>
        <taxon>Caulobacterales</taxon>
        <taxon>Caulobacterales incertae sedis</taxon>
        <taxon>Candidatus Phycosocius</taxon>
    </lineage>
</organism>
<protein>
    <recommendedName>
        <fullName evidence="3">YkuD domain-containing protein</fullName>
    </recommendedName>
</protein>
<sequence>MSFYCCSFRSVGALWLAYVVALGMTVCATKALAGNLEVAQHVVPAPAEPRSEKHLFQTTIPVTSIGAAAIERTRQRLSFAYSDLGLNLGAPLYLRLIRDQSKLEVWAKPAQQRAYIRLRTVKLCGKNGMIGPRQSANSGQAEGFYAITPNQLRPAGVTYLGLGFGWPNAFDQKRGWKGAPSLLQAGCTTGRHYGLTDQDMEEVYTMVYFALRAGQASVPLHIFPFQMSPFRMLQVGKGAKANFWKELEPAWQAFERTKTPPHVSVQGRRYRIIEAEQAD</sequence>
<accession>A0ABQ4PT94</accession>
<evidence type="ECO:0008006" key="3">
    <source>
        <dbReference type="Google" id="ProtNLM"/>
    </source>
</evidence>
<dbReference type="Proteomes" id="UP001161064">
    <property type="component" value="Unassembled WGS sequence"/>
</dbReference>
<dbReference type="RefSeq" id="WP_284358700.1">
    <property type="nucleotide sequence ID" value="NZ_BPFZ01000002.1"/>
</dbReference>
<comment type="caution">
    <text evidence="1">The sequence shown here is derived from an EMBL/GenBank/DDBJ whole genome shotgun (WGS) entry which is preliminary data.</text>
</comment>
<dbReference type="PANTHER" id="PTHR36699">
    <property type="entry name" value="LD-TRANSPEPTIDASE"/>
    <property type="match status" value="1"/>
</dbReference>
<dbReference type="EMBL" id="BPFZ01000002">
    <property type="protein sequence ID" value="GIU66214.1"/>
    <property type="molecule type" value="Genomic_DNA"/>
</dbReference>